<evidence type="ECO:0000313" key="4">
    <source>
        <dbReference type="Proteomes" id="UP000537130"/>
    </source>
</evidence>
<dbReference type="PANTHER" id="PTHR33490">
    <property type="entry name" value="BLR5614 PROTEIN-RELATED"/>
    <property type="match status" value="1"/>
</dbReference>
<evidence type="ECO:0000313" key="3">
    <source>
        <dbReference type="EMBL" id="MBB3047528.1"/>
    </source>
</evidence>
<dbReference type="SMART" id="SM00460">
    <property type="entry name" value="TGc"/>
    <property type="match status" value="1"/>
</dbReference>
<keyword evidence="1" id="KW-0732">Signal</keyword>
<dbReference type="Gene3D" id="3.10.620.30">
    <property type="match status" value="1"/>
</dbReference>
<proteinExistence type="predicted"/>
<comment type="caution">
    <text evidence="3">The sequence shown here is derived from an EMBL/GenBank/DDBJ whole genome shotgun (WGS) entry which is preliminary data.</text>
</comment>
<accession>A0A7W4W4Y9</accession>
<dbReference type="SUPFAM" id="SSF54001">
    <property type="entry name" value="Cysteine proteinases"/>
    <property type="match status" value="1"/>
</dbReference>
<gene>
    <name evidence="3" type="ORF">FHR99_001794</name>
</gene>
<dbReference type="PANTHER" id="PTHR33490:SF3">
    <property type="entry name" value="CONSERVED INTEGRAL MEMBRANE PROTEIN"/>
    <property type="match status" value="1"/>
</dbReference>
<dbReference type="Pfam" id="PF01841">
    <property type="entry name" value="Transglut_core"/>
    <property type="match status" value="1"/>
</dbReference>
<dbReference type="RefSeq" id="WP_183410305.1">
    <property type="nucleotide sequence ID" value="NZ_JACHWY010000002.1"/>
</dbReference>
<dbReference type="EMBL" id="JACHWY010000002">
    <property type="protein sequence ID" value="MBB3047528.1"/>
    <property type="molecule type" value="Genomic_DNA"/>
</dbReference>
<organism evidence="3 4">
    <name type="scientific">Litorivivens lipolytica</name>
    <dbReference type="NCBI Taxonomy" id="1524264"/>
    <lineage>
        <taxon>Bacteria</taxon>
        <taxon>Pseudomonadati</taxon>
        <taxon>Pseudomonadota</taxon>
        <taxon>Gammaproteobacteria</taxon>
        <taxon>Litorivivens</taxon>
    </lineage>
</organism>
<reference evidence="3 4" key="1">
    <citation type="submission" date="2020-08" db="EMBL/GenBank/DDBJ databases">
        <title>Genomic Encyclopedia of Type Strains, Phase III (KMG-III): the genomes of soil and plant-associated and newly described type strains.</title>
        <authorList>
            <person name="Whitman W."/>
        </authorList>
    </citation>
    <scope>NUCLEOTIDE SEQUENCE [LARGE SCALE GENOMIC DNA]</scope>
    <source>
        <strain evidence="3 4">CECT 8654</strain>
    </source>
</reference>
<feature type="domain" description="Transglutaminase-like" evidence="2">
    <location>
        <begin position="360"/>
        <end position="427"/>
    </location>
</feature>
<sequence length="482" mass="53109">MRFITLLLTGFFALVCTAEAEEKSVRWQGAELGGNKIGYRQLSRETQGDRVISTETLVITLQQPGESSRTSTITLRYEDDLNGKPLSLHKTVRSQAVNQTLTAKVSGDVLQVHRSDGSRTESSHIAIPENFLLPEGVRRALSEKNGERRQLTYSLFNFSTLAFETVRLEGEQGVGQFAWVFSYRQGKDAKPTQWFTNEAFEVVREESVTGGEILVLYDCSEDCALAPFSPTTHVYRQLLRAPVRIPAAALRGHIRYQLVGETTLMPPVTAEQQVQKSERGWQLDVCSSCGDDASPTEEILTQAKQANYWIAADDPEIKRLAAEHGAAEDMTEAMAQLTRFVGLHMKAQPDYAGFATAREALASGTGDCTEHALLLAALARAAGFPARIAIGLAYNTERFLGRKYVFVPHAWVQVWDGNAWRSYDSGLGEFHAGYLTLALSYSGEVSHFTRVNAQLHALQIVSAALVQSNTDRSKASNEATAP</sequence>
<feature type="chain" id="PRO_5030908649" description="Transglutaminase-like domain-containing protein" evidence="1">
    <location>
        <begin position="21"/>
        <end position="482"/>
    </location>
</feature>
<evidence type="ECO:0000259" key="2">
    <source>
        <dbReference type="SMART" id="SM00460"/>
    </source>
</evidence>
<dbReference type="AlphaFoldDB" id="A0A7W4W4Y9"/>
<dbReference type="InterPro" id="IPR002931">
    <property type="entry name" value="Transglutaminase-like"/>
</dbReference>
<evidence type="ECO:0000256" key="1">
    <source>
        <dbReference type="SAM" id="SignalP"/>
    </source>
</evidence>
<feature type="signal peptide" evidence="1">
    <location>
        <begin position="1"/>
        <end position="20"/>
    </location>
</feature>
<dbReference type="InterPro" id="IPR038765">
    <property type="entry name" value="Papain-like_cys_pep_sf"/>
</dbReference>
<keyword evidence="4" id="KW-1185">Reference proteome</keyword>
<name>A0A7W4W4Y9_9GAMM</name>
<protein>
    <recommendedName>
        <fullName evidence="2">Transglutaminase-like domain-containing protein</fullName>
    </recommendedName>
</protein>
<dbReference type="Proteomes" id="UP000537130">
    <property type="component" value="Unassembled WGS sequence"/>
</dbReference>